<evidence type="ECO:0000256" key="7">
    <source>
        <dbReference type="RuleBase" id="RU363032"/>
    </source>
</evidence>
<feature type="transmembrane region" description="Helical" evidence="7">
    <location>
        <begin position="272"/>
        <end position="298"/>
    </location>
</feature>
<dbReference type="CDD" id="cd06261">
    <property type="entry name" value="TM_PBP2"/>
    <property type="match status" value="1"/>
</dbReference>
<evidence type="ECO:0000256" key="2">
    <source>
        <dbReference type="ARBA" id="ARBA00022448"/>
    </source>
</evidence>
<keyword evidence="4 7" id="KW-0812">Transmembrane</keyword>
<reference evidence="11 12" key="2">
    <citation type="submission" date="2019-01" db="EMBL/GenBank/DDBJ databases">
        <authorList>
            <person name="Li Y."/>
        </authorList>
    </citation>
    <scope>NUCLEOTIDE SEQUENCE [LARGE SCALE GENOMIC DNA]</scope>
    <source>
        <strain evidence="10 11">07D10-4-3</strain>
        <strain evidence="9 12">D19-10-3-21</strain>
    </source>
</reference>
<dbReference type="Proteomes" id="UP000284451">
    <property type="component" value="Unassembled WGS sequence"/>
</dbReference>
<comment type="caution">
    <text evidence="10">The sequence shown here is derived from an EMBL/GenBank/DDBJ whole genome shotgun (WGS) entry which is preliminary data.</text>
</comment>
<organism evidence="10 11">
    <name type="scientific">Paenirhodobacter populi</name>
    <dbReference type="NCBI Taxonomy" id="2306993"/>
    <lineage>
        <taxon>Bacteria</taxon>
        <taxon>Pseudomonadati</taxon>
        <taxon>Pseudomonadota</taxon>
        <taxon>Alphaproteobacteria</taxon>
        <taxon>Rhodobacterales</taxon>
        <taxon>Rhodobacter group</taxon>
        <taxon>Paenirhodobacter</taxon>
    </lineage>
</organism>
<keyword evidence="2 7" id="KW-0813">Transport</keyword>
<dbReference type="SUPFAM" id="SSF161098">
    <property type="entry name" value="MetI-like"/>
    <property type="match status" value="1"/>
</dbReference>
<dbReference type="RefSeq" id="WP_128184393.1">
    <property type="nucleotide sequence ID" value="NZ_SAUV01000011.1"/>
</dbReference>
<dbReference type="EMBL" id="SAUX01000018">
    <property type="protein sequence ID" value="RWR27943.1"/>
    <property type="molecule type" value="Genomic_DNA"/>
</dbReference>
<evidence type="ECO:0000313" key="10">
    <source>
        <dbReference type="EMBL" id="RWR28345.1"/>
    </source>
</evidence>
<accession>A0A443K6H4</accession>
<dbReference type="GO" id="GO:0005886">
    <property type="term" value="C:plasma membrane"/>
    <property type="evidence" value="ECO:0007669"/>
    <property type="project" value="UniProtKB-SubCell"/>
</dbReference>
<feature type="domain" description="ABC transmembrane type-1" evidence="8">
    <location>
        <begin position="94"/>
        <end position="291"/>
    </location>
</feature>
<sequence>MFIYLAKRLVVAFCVCIAVSLLSFGLMFLVGDPAVAIAGSGGSAQDAEAIRHAYGFDRPFMVQYFDWVGRVLQGNFGQSIYFNMPVTEIIGARLPVTLLLGVMSFVVALVVAVPLGIAAAIRPNGIIDRLALLLAVSGQAIPSFWLGLMAIVVFGVWYGLVPTSGADTWQGYILPVIVLAYSAMPAMMRITRSGMIDVLGTDYIRTAYAKGLPTWQVIGEHALRNAILPLVSLAAVQLGVLLSGSIVIESVFALNGLGRLAWESLLRADLPVVQAIILILSLVYVMLTTLGDLVNAWLDPRIRGAR</sequence>
<evidence type="ECO:0000256" key="5">
    <source>
        <dbReference type="ARBA" id="ARBA00022989"/>
    </source>
</evidence>
<evidence type="ECO:0000259" key="8">
    <source>
        <dbReference type="PROSITE" id="PS50928"/>
    </source>
</evidence>
<comment type="subcellular location">
    <subcellularLocation>
        <location evidence="1 7">Cell membrane</location>
        <topology evidence="1 7">Multi-pass membrane protein</topology>
    </subcellularLocation>
</comment>
<name>A0A443K6H4_9RHOB</name>
<dbReference type="Pfam" id="PF19300">
    <property type="entry name" value="BPD_transp_1_N"/>
    <property type="match status" value="1"/>
</dbReference>
<feature type="transmembrane region" description="Helical" evidence="7">
    <location>
        <begin position="94"/>
        <end position="118"/>
    </location>
</feature>
<reference evidence="11 12" key="1">
    <citation type="submission" date="2019-01" db="EMBL/GenBank/DDBJ databases">
        <title>Sinorhodobacter populi sp. nov. isolated from the symptomatic bark tissue of Populus euramericana canker.</title>
        <authorList>
            <person name="Xu G."/>
        </authorList>
    </citation>
    <scope>NUCLEOTIDE SEQUENCE [LARGE SCALE GENOMIC DNA]</scope>
    <source>
        <strain evidence="10 11">07D10-4-3</strain>
        <strain evidence="9 12">D19-10-3-21</strain>
    </source>
</reference>
<evidence type="ECO:0000313" key="9">
    <source>
        <dbReference type="EMBL" id="RWR27943.1"/>
    </source>
</evidence>
<accession>A0A443K5H5</accession>
<keyword evidence="6 7" id="KW-0472">Membrane</keyword>
<feature type="transmembrane region" description="Helical" evidence="7">
    <location>
        <begin position="226"/>
        <end position="252"/>
    </location>
</feature>
<keyword evidence="5 7" id="KW-1133">Transmembrane helix</keyword>
<comment type="similarity">
    <text evidence="7">Belongs to the binding-protein-dependent transport system permease family.</text>
</comment>
<dbReference type="PROSITE" id="PS50928">
    <property type="entry name" value="ABC_TM1"/>
    <property type="match status" value="1"/>
</dbReference>
<keyword evidence="3" id="KW-1003">Cell membrane</keyword>
<feature type="transmembrane region" description="Helical" evidence="7">
    <location>
        <begin position="130"/>
        <end position="157"/>
    </location>
</feature>
<dbReference type="PANTHER" id="PTHR43163">
    <property type="entry name" value="DIPEPTIDE TRANSPORT SYSTEM PERMEASE PROTEIN DPPB-RELATED"/>
    <property type="match status" value="1"/>
</dbReference>
<dbReference type="Gene3D" id="1.10.3720.10">
    <property type="entry name" value="MetI-like"/>
    <property type="match status" value="1"/>
</dbReference>
<dbReference type="Pfam" id="PF00528">
    <property type="entry name" value="BPD_transp_1"/>
    <property type="match status" value="1"/>
</dbReference>
<dbReference type="InterPro" id="IPR035906">
    <property type="entry name" value="MetI-like_sf"/>
</dbReference>
<dbReference type="GO" id="GO:0071916">
    <property type="term" value="F:dipeptide transmembrane transporter activity"/>
    <property type="evidence" value="ECO:0007669"/>
    <property type="project" value="TreeGrafter"/>
</dbReference>
<protein>
    <submittedName>
        <fullName evidence="10">ABC transporter permease</fullName>
    </submittedName>
</protein>
<dbReference type="InterPro" id="IPR000515">
    <property type="entry name" value="MetI-like"/>
</dbReference>
<dbReference type="PANTHER" id="PTHR43163:SF6">
    <property type="entry name" value="DIPEPTIDE TRANSPORT SYSTEM PERMEASE PROTEIN DPPB-RELATED"/>
    <property type="match status" value="1"/>
</dbReference>
<evidence type="ECO:0000256" key="4">
    <source>
        <dbReference type="ARBA" id="ARBA00022692"/>
    </source>
</evidence>
<proteinExistence type="inferred from homology"/>
<evidence type="ECO:0000313" key="12">
    <source>
        <dbReference type="Proteomes" id="UP000285295"/>
    </source>
</evidence>
<evidence type="ECO:0000256" key="1">
    <source>
        <dbReference type="ARBA" id="ARBA00004651"/>
    </source>
</evidence>
<feature type="transmembrane region" description="Helical" evidence="7">
    <location>
        <begin position="9"/>
        <end position="30"/>
    </location>
</feature>
<gene>
    <name evidence="10" type="ORF">D2T29_17050</name>
    <name evidence="9" type="ORF">D2T31_15600</name>
</gene>
<feature type="transmembrane region" description="Helical" evidence="7">
    <location>
        <begin position="169"/>
        <end position="187"/>
    </location>
</feature>
<dbReference type="InterPro" id="IPR045621">
    <property type="entry name" value="BPD_transp_1_N"/>
</dbReference>
<dbReference type="Proteomes" id="UP000285295">
    <property type="component" value="Unassembled WGS sequence"/>
</dbReference>
<evidence type="ECO:0000256" key="3">
    <source>
        <dbReference type="ARBA" id="ARBA00022475"/>
    </source>
</evidence>
<dbReference type="AlphaFoldDB" id="A0A443K6H4"/>
<evidence type="ECO:0000256" key="6">
    <source>
        <dbReference type="ARBA" id="ARBA00023136"/>
    </source>
</evidence>
<evidence type="ECO:0000313" key="11">
    <source>
        <dbReference type="Proteomes" id="UP000284451"/>
    </source>
</evidence>
<dbReference type="EMBL" id="SAUY01000025">
    <property type="protein sequence ID" value="RWR28345.1"/>
    <property type="molecule type" value="Genomic_DNA"/>
</dbReference>
<dbReference type="OrthoDB" id="9807402at2"/>